<feature type="region of interest" description="Disordered" evidence="5">
    <location>
        <begin position="916"/>
        <end position="944"/>
    </location>
</feature>
<comment type="subcellular location">
    <subcellularLocation>
        <location evidence="1">Nucleus</location>
    </subcellularLocation>
</comment>
<dbReference type="PANTHER" id="PTHR10350">
    <property type="entry name" value="NUCLEAR PORE COMPLEX PROTEIN NUP155"/>
    <property type="match status" value="1"/>
</dbReference>
<evidence type="ECO:0000259" key="7">
    <source>
        <dbReference type="Pfam" id="PF08801"/>
    </source>
</evidence>
<dbReference type="InterPro" id="IPR004870">
    <property type="entry name" value="Nucleoporin_Nup155"/>
</dbReference>
<accession>A0AAE1EZW3</accession>
<dbReference type="GO" id="GO:0036228">
    <property type="term" value="P:protein localization to nuclear inner membrane"/>
    <property type="evidence" value="ECO:0007669"/>
    <property type="project" value="TreeGrafter"/>
</dbReference>
<proteinExistence type="inferred from homology"/>
<dbReference type="Gene3D" id="1.25.40.450">
    <property type="entry name" value="Nucleoporin, helical domain, N-terminal subdomain"/>
    <property type="match status" value="1"/>
</dbReference>
<evidence type="ECO:0000259" key="6">
    <source>
        <dbReference type="Pfam" id="PF03177"/>
    </source>
</evidence>
<dbReference type="PANTHER" id="PTHR10350:SF6">
    <property type="entry name" value="NUCLEAR PORE COMPLEX PROTEIN NUP155"/>
    <property type="match status" value="1"/>
</dbReference>
<evidence type="ECO:0008006" key="10">
    <source>
        <dbReference type="Google" id="ProtNLM"/>
    </source>
</evidence>
<dbReference type="GO" id="GO:0006606">
    <property type="term" value="P:protein import into nucleus"/>
    <property type="evidence" value="ECO:0007669"/>
    <property type="project" value="TreeGrafter"/>
</dbReference>
<dbReference type="Pfam" id="PF08801">
    <property type="entry name" value="Nucleoporin_N"/>
    <property type="match status" value="1"/>
</dbReference>
<dbReference type="GO" id="GO:0044611">
    <property type="term" value="C:nuclear pore inner ring"/>
    <property type="evidence" value="ECO:0007669"/>
    <property type="project" value="TreeGrafter"/>
</dbReference>
<dbReference type="Gene3D" id="1.20.58.1780">
    <property type="match status" value="1"/>
</dbReference>
<evidence type="ECO:0000256" key="1">
    <source>
        <dbReference type="ARBA" id="ARBA00004123"/>
    </source>
</evidence>
<dbReference type="Gene3D" id="1.20.120.1880">
    <property type="entry name" value="Nucleoporin, helical C-terminal domain"/>
    <property type="match status" value="1"/>
</dbReference>
<protein>
    <recommendedName>
        <fullName evidence="10">Nuclear pore complex protein Nup155</fullName>
    </recommendedName>
</protein>
<reference evidence="8" key="1">
    <citation type="submission" date="2023-10" db="EMBL/GenBank/DDBJ databases">
        <title>Genome assemblies of two species of porcelain crab, Petrolisthes cinctipes and Petrolisthes manimaculis (Anomura: Porcellanidae).</title>
        <authorList>
            <person name="Angst P."/>
        </authorList>
    </citation>
    <scope>NUCLEOTIDE SEQUENCE</scope>
    <source>
        <strain evidence="8">PB745_01</strain>
        <tissue evidence="8">Gill</tissue>
    </source>
</reference>
<evidence type="ECO:0000313" key="9">
    <source>
        <dbReference type="Proteomes" id="UP001286313"/>
    </source>
</evidence>
<feature type="domain" description="Nucleoporin Nup133/Nup155-like C-terminal" evidence="6">
    <location>
        <begin position="618"/>
        <end position="1284"/>
    </location>
</feature>
<evidence type="ECO:0000256" key="3">
    <source>
        <dbReference type="ARBA" id="ARBA00022448"/>
    </source>
</evidence>
<dbReference type="InterPro" id="IPR042538">
    <property type="entry name" value="Nucleoporin_Nup155_C_3"/>
</dbReference>
<keyword evidence="3" id="KW-0813">Transport</keyword>
<name>A0AAE1EZW3_PETCI</name>
<dbReference type="EMBL" id="JAWQEG010003814">
    <property type="protein sequence ID" value="KAK3864341.1"/>
    <property type="molecule type" value="Genomic_DNA"/>
</dbReference>
<evidence type="ECO:0000313" key="8">
    <source>
        <dbReference type="EMBL" id="KAK3864341.1"/>
    </source>
</evidence>
<keyword evidence="4" id="KW-0539">Nucleus</keyword>
<sequence length="1517" mass="167494">MAIKSQPHTTMQQNTLSSTLNFSVSESGGDGGMQDLEVAGRLIDKHLSYDSSFPSLLDRLRVSQQSCATVSGLSESDYPNSGDLRSARHLHTTRKVPLPSELMHHFQHMQCNCMMGLFPEINRAWLTIDNDIYVWLYEDGSDLAYFDGLHETILSVGLVKPKAGVFKPYIEHLLCLTTTSEIVLLGVSFSQTADAEGNSGMHLLPEPLFSVPTDGSYILTIKGTGDGRIFMGAKDGCLHELVYQAEDGWFSRKCQKVNHSKSALSYVLPFLSFSEDDPINQVEIDNSRHVLYTLSDKGTVTVYDLENDGKGMGRVLSVPHNHIMNAALQVAKTVDKANFKGVVSLCAISTSESPYVHLVVVTVTGVRLYYTTTSLNGGLSQRPSQLTLLHVRLPPGFAANATVYRPTKVHKALYSHGTGILCSNESNEVDTVWTMSSDQYPYHHTLAESQSTLAVDGYVWALADVTPQLWCSTFNPTSIQGTRPPLLVTQHQHAPRQLVLLSANGAHILTFQRPVDQLRHLMEEASGADAPPVKDFFTAMTPTQACATALIITTDPSSQNAQAAEWATRALFLYGTNIASSQPAPFPPLTQNFNPQQMSTPLPGQTLSTGVGQDTQFSPLHNALYLYLARVLRSAWSTPLVKETQVEGKPVVVGVMVAEEVGFLACHVELLAKFLATNQSGTTPLQPLNITSGNLNRSLGEGSERASLLALRSLLSQALEVLRLLTLLTTHSLTQITSGLQKEIREQLRAMTLRDLVLTGREVCRSLIMALLDRYHGDNASSDAISERLRDICPGLYRVEDAKLAKANEIILSAKANPNKAEKEKGFKEAVALCKQIGHHVNVSGICSQLASGGAYEGVVDLCLSVAGQRDPACLALHYYKNNEPADDHQGYMAFTARMECYRLIIDQLNQLVGTGAAPPSSPSVPTRPGPPTPPPPTLPSTDATQYANQMMSLMVGSGDELAHVTLFQWLVDTSRTDRLLALTSAYLENFLTRSNGQAPLNHLLWRYYERNKDYYKAAKTLLMLAEQIGDTPVSVRVEYLSRALMCLSSCEMNTASNYSDFMLHLEEKKEVARVQLMVLDALQSEGVGPDVISQLNSALLTLTILYEKFAEPWSLWECKLAIVHCAGHSEPQLVQSIWTKLIDSELERSATLPLETRVDSLSSKIKSLARLYSNNPSYFPLEHIIKHCEIRSVQLRAENSWVANTLQACGIPVNKLINIYHKLYHSGESVWEVERSPHHLLAVLAHLLSMLIQTSMSLHPQQKRALREQCLDYVAEYLTDLSASADVSSGVISARLKSCQAKLELFIKVFNRKETMKTHWHLLMFITVHVCWAAKDVESVDTEAEVDTEIGLKCDACKIVANKFVEAFAELHKEEGGTPNDEDIVSVAESVCDDAWEGFGVTIVADEERLSGPGSEVIATEKLIDLDGMWSRRLQDMCDEFLAEINDEKSLYHMWASGNSLEEYICRSEGTFAACVADDWGPWPGDDYDDYDDAVDVNNIDLTVLQLYMNDAPVTK</sequence>
<evidence type="ECO:0000256" key="2">
    <source>
        <dbReference type="ARBA" id="ARBA00007373"/>
    </source>
</evidence>
<dbReference type="GO" id="GO:0000972">
    <property type="term" value="P:transcription-dependent tethering of RNA polymerase II gene DNA at nuclear periphery"/>
    <property type="evidence" value="ECO:0007669"/>
    <property type="project" value="TreeGrafter"/>
</dbReference>
<dbReference type="Gene3D" id="1.25.40.440">
    <property type="entry name" value="Nucleoporin, helical domain, central subdomain"/>
    <property type="match status" value="1"/>
</dbReference>
<dbReference type="InterPro" id="IPR042533">
    <property type="entry name" value="Nucleoporin_Nup155_C_1"/>
</dbReference>
<gene>
    <name evidence="8" type="ORF">Pcinc_029968</name>
</gene>
<comment type="caution">
    <text evidence="8">The sequence shown here is derived from an EMBL/GenBank/DDBJ whole genome shotgun (WGS) entry which is preliminary data.</text>
</comment>
<dbReference type="InterPro" id="IPR007187">
    <property type="entry name" value="Nucleoporin_Nup133/Nup155_C"/>
</dbReference>
<keyword evidence="9" id="KW-1185">Reference proteome</keyword>
<feature type="domain" description="Nucleoporin Nup133/Nup155-like N-terminal" evidence="7">
    <location>
        <begin position="91"/>
        <end position="508"/>
    </location>
</feature>
<dbReference type="GO" id="GO:0017056">
    <property type="term" value="F:structural constituent of nuclear pore"/>
    <property type="evidence" value="ECO:0007669"/>
    <property type="project" value="InterPro"/>
</dbReference>
<dbReference type="InterPro" id="IPR042537">
    <property type="entry name" value="Nucleoporin_Nup155_C_2"/>
</dbReference>
<evidence type="ECO:0000256" key="4">
    <source>
        <dbReference type="ARBA" id="ARBA00023242"/>
    </source>
</evidence>
<dbReference type="Pfam" id="PF03177">
    <property type="entry name" value="Nucleoporin_C"/>
    <property type="match status" value="1"/>
</dbReference>
<comment type="similarity">
    <text evidence="2">Belongs to the non-repetitive/WGA-negative nucleoporin family.</text>
</comment>
<dbReference type="InterPro" id="IPR014908">
    <property type="entry name" value="Nucleoporin_Nup133/Nup155_N"/>
</dbReference>
<dbReference type="GO" id="GO:0006405">
    <property type="term" value="P:RNA export from nucleus"/>
    <property type="evidence" value="ECO:0007669"/>
    <property type="project" value="TreeGrafter"/>
</dbReference>
<evidence type="ECO:0000256" key="5">
    <source>
        <dbReference type="SAM" id="MobiDB-lite"/>
    </source>
</evidence>
<organism evidence="8 9">
    <name type="scientific">Petrolisthes cinctipes</name>
    <name type="common">Flat porcelain crab</name>
    <dbReference type="NCBI Taxonomy" id="88211"/>
    <lineage>
        <taxon>Eukaryota</taxon>
        <taxon>Metazoa</taxon>
        <taxon>Ecdysozoa</taxon>
        <taxon>Arthropoda</taxon>
        <taxon>Crustacea</taxon>
        <taxon>Multicrustacea</taxon>
        <taxon>Malacostraca</taxon>
        <taxon>Eumalacostraca</taxon>
        <taxon>Eucarida</taxon>
        <taxon>Decapoda</taxon>
        <taxon>Pleocyemata</taxon>
        <taxon>Anomura</taxon>
        <taxon>Galatheoidea</taxon>
        <taxon>Porcellanidae</taxon>
        <taxon>Petrolisthes</taxon>
    </lineage>
</organism>
<dbReference type="Proteomes" id="UP001286313">
    <property type="component" value="Unassembled WGS sequence"/>
</dbReference>
<feature type="compositionally biased region" description="Pro residues" evidence="5">
    <location>
        <begin position="920"/>
        <end position="939"/>
    </location>
</feature>